<dbReference type="InterPro" id="IPR010572">
    <property type="entry name" value="Tail_dom"/>
</dbReference>
<dbReference type="NCBIfam" id="TIGR01665">
    <property type="entry name" value="put_anti_recept"/>
    <property type="match status" value="1"/>
</dbReference>
<proteinExistence type="predicted"/>
<accession>A0A1S2LK20</accession>
<feature type="domain" description="Tail spike" evidence="2">
    <location>
        <begin position="169"/>
        <end position="373"/>
    </location>
</feature>
<evidence type="ECO:0000256" key="1">
    <source>
        <dbReference type="SAM" id="Coils"/>
    </source>
</evidence>
<dbReference type="Pfam" id="PF06605">
    <property type="entry name" value="Prophage_tail"/>
    <property type="match status" value="1"/>
</dbReference>
<keyword evidence="4" id="KW-1185">Reference proteome</keyword>
<reference evidence="3 4" key="1">
    <citation type="submission" date="2016-10" db="EMBL/GenBank/DDBJ databases">
        <title>Draft genome sequences of four alkaliphilic bacteria belonging to the Anaerobacillus genus.</title>
        <authorList>
            <person name="Bassil N.M."/>
            <person name="Lloyd J.R."/>
        </authorList>
    </citation>
    <scope>NUCLEOTIDE SEQUENCE [LARGE SCALE GENOMIC DNA]</scope>
    <source>
        <strain evidence="3 4">DSM 18345</strain>
    </source>
</reference>
<evidence type="ECO:0000313" key="4">
    <source>
        <dbReference type="Proteomes" id="UP000179524"/>
    </source>
</evidence>
<name>A0A1S2LK20_9BACI</name>
<dbReference type="Gene3D" id="1.20.5.300">
    <property type="match status" value="1"/>
</dbReference>
<dbReference type="AlphaFoldDB" id="A0A1S2LK20"/>
<evidence type="ECO:0000313" key="3">
    <source>
        <dbReference type="EMBL" id="OIJ12654.1"/>
    </source>
</evidence>
<dbReference type="RefSeq" id="WP_071309974.1">
    <property type="nucleotide sequence ID" value="NZ_MLQR01000030.1"/>
</dbReference>
<keyword evidence="1" id="KW-0175">Coiled coil</keyword>
<dbReference type="InterPro" id="IPR007119">
    <property type="entry name" value="Phage_tail_spike_N"/>
</dbReference>
<organism evidence="3 4">
    <name type="scientific">Anaerobacillus alkalilacustris</name>
    <dbReference type="NCBI Taxonomy" id="393763"/>
    <lineage>
        <taxon>Bacteria</taxon>
        <taxon>Bacillati</taxon>
        <taxon>Bacillota</taxon>
        <taxon>Bacilli</taxon>
        <taxon>Bacillales</taxon>
        <taxon>Bacillaceae</taxon>
        <taxon>Anaerobacillus</taxon>
    </lineage>
</organism>
<gene>
    <name evidence="3" type="ORF">BKP37_12685</name>
</gene>
<dbReference type="EMBL" id="MLQR01000030">
    <property type="protein sequence ID" value="OIJ12654.1"/>
    <property type="molecule type" value="Genomic_DNA"/>
</dbReference>
<sequence>MYKIKIINDGVETEIHNPYVNDIKIANGVIKTEINAIDSFNFSFYMNNPGYGKIKPLKTFINVFNIKKGQVEFEGRVLGPSENMDETGLHSAAYECEGELGYLHDSVQKHMEFRGTPFELFNEIIEYHNLQVEDYKKFEVGEMNVTNSTNYLYLYLSAEHDTFQTLKEKLIDNIGGELQIRKENGVRFLDYLERIGEDKETEIRIAKNLRSMSRDVDPTEIITRLTPLGERVESEDPEATDASQARLTIETVNNGIPYLDDEILQSEFGIQGGSITWNDITLPENLLARGLEWLSKQKVAYVQYKLSAIDLSLIGLDIDSFEKGNSYPLKNPIMAIDERLRVIGKSLDINNPQNAALTIGDKFKTLNQYQSDMNRSAQTIVDLESRVTKQSETINNLKTELIAVDQAIQQVKFDLEEGDLPALEDAINNLNHAVDNLIEAIDEIPIYDIATPTEDGLMSANDKQTHDLMKEKTDLISITFNTDLDSIREKFNLINVLNEVDLDDIVSRLEALENDGDPE</sequence>
<evidence type="ECO:0000259" key="2">
    <source>
        <dbReference type="Pfam" id="PF06605"/>
    </source>
</evidence>
<protein>
    <submittedName>
        <fullName evidence="3">Lysin</fullName>
    </submittedName>
</protein>
<dbReference type="Proteomes" id="UP000179524">
    <property type="component" value="Unassembled WGS sequence"/>
</dbReference>
<dbReference type="OrthoDB" id="5056238at2"/>
<comment type="caution">
    <text evidence="3">The sequence shown here is derived from an EMBL/GenBank/DDBJ whole genome shotgun (WGS) entry which is preliminary data.</text>
</comment>
<feature type="coiled-coil region" evidence="1">
    <location>
        <begin position="366"/>
        <end position="443"/>
    </location>
</feature>